<evidence type="ECO:0000313" key="1">
    <source>
        <dbReference type="EMBL" id="DAD82532.1"/>
    </source>
</evidence>
<dbReference type="EMBL" id="BK014921">
    <property type="protein sequence ID" value="DAD82532.1"/>
    <property type="molecule type" value="Genomic_DNA"/>
</dbReference>
<name>A0A8S5MJW9_9CAUD</name>
<reference evidence="1" key="1">
    <citation type="journal article" date="2021" name="Proc. Natl. Acad. Sci. U.S.A.">
        <title>A Catalog of Tens of Thousands of Viruses from Human Metagenomes Reveals Hidden Associations with Chronic Diseases.</title>
        <authorList>
            <person name="Tisza M.J."/>
            <person name="Buck C.B."/>
        </authorList>
    </citation>
    <scope>NUCLEOTIDE SEQUENCE</scope>
    <source>
        <strain evidence="1">CtSdk10</strain>
    </source>
</reference>
<sequence>MTKQKKISLDPMAGSRTVSEVVVVVLLRAQSSSSKLLGVVEGGLCSGGREVHESVLSMTGFNIEPVFLAKAYTPCRGINLSHFSGWWNVSM</sequence>
<organism evidence="1">
    <name type="scientific">Siphoviridae sp. ctSdk10</name>
    <dbReference type="NCBI Taxonomy" id="2826345"/>
    <lineage>
        <taxon>Viruses</taxon>
        <taxon>Duplodnaviria</taxon>
        <taxon>Heunggongvirae</taxon>
        <taxon>Uroviricota</taxon>
        <taxon>Caudoviricetes</taxon>
    </lineage>
</organism>
<protein>
    <submittedName>
        <fullName evidence="1">Uncharacterized protein</fullName>
    </submittedName>
</protein>
<accession>A0A8S5MJW9</accession>
<proteinExistence type="predicted"/>